<protein>
    <submittedName>
        <fullName evidence="4">GNAT family N-acetyltransferase</fullName>
        <ecNumber evidence="4">2.3.-.-</ecNumber>
    </submittedName>
</protein>
<evidence type="ECO:0000259" key="3">
    <source>
        <dbReference type="PROSITE" id="PS51186"/>
    </source>
</evidence>
<dbReference type="InterPro" id="IPR000182">
    <property type="entry name" value="GNAT_dom"/>
</dbReference>
<proteinExistence type="predicted"/>
<dbReference type="RefSeq" id="WP_386729833.1">
    <property type="nucleotide sequence ID" value="NZ_JBHSTP010000002.1"/>
</dbReference>
<sequence>MSVTIAIEAPRQAEVLDLLDRSTSFAQALYPPESNFLLSIEELERPGVSFYVARDEAGIAVGVAGLIKLDGTQSALPIGPEAELKRMFVDEAARGRGVASLLLQRIEMDARAGGIRRLLLETGPRHEAALALYARHGYLPIPQFGQYVGEVFSVCFAKDLDTA</sequence>
<accession>A0ABW1VFZ5</accession>
<gene>
    <name evidence="4" type="ORF">ACFQB0_07815</name>
</gene>
<evidence type="ECO:0000256" key="1">
    <source>
        <dbReference type="ARBA" id="ARBA00022679"/>
    </source>
</evidence>
<keyword evidence="1 4" id="KW-0808">Transferase</keyword>
<reference evidence="5" key="1">
    <citation type="journal article" date="2019" name="Int. J. Syst. Evol. Microbiol.">
        <title>The Global Catalogue of Microorganisms (GCM) 10K type strain sequencing project: providing services to taxonomists for standard genome sequencing and annotation.</title>
        <authorList>
            <consortium name="The Broad Institute Genomics Platform"/>
            <consortium name="The Broad Institute Genome Sequencing Center for Infectious Disease"/>
            <person name="Wu L."/>
            <person name="Ma J."/>
        </authorList>
    </citation>
    <scope>NUCLEOTIDE SEQUENCE [LARGE SCALE GENOMIC DNA]</scope>
    <source>
        <strain evidence="5">CCUG 43304</strain>
    </source>
</reference>
<dbReference type="EC" id="2.3.-.-" evidence="4"/>
<dbReference type="InterPro" id="IPR050832">
    <property type="entry name" value="Bact_Acetyltransf"/>
</dbReference>
<evidence type="ECO:0000313" key="5">
    <source>
        <dbReference type="Proteomes" id="UP001596306"/>
    </source>
</evidence>
<dbReference type="EMBL" id="JBHSTP010000002">
    <property type="protein sequence ID" value="MFC6356010.1"/>
    <property type="molecule type" value="Genomic_DNA"/>
</dbReference>
<name>A0ABW1VFZ5_9MICO</name>
<evidence type="ECO:0000313" key="4">
    <source>
        <dbReference type="EMBL" id="MFC6356010.1"/>
    </source>
</evidence>
<dbReference type="Pfam" id="PF00583">
    <property type="entry name" value="Acetyltransf_1"/>
    <property type="match status" value="1"/>
</dbReference>
<keyword evidence="5" id="KW-1185">Reference proteome</keyword>
<dbReference type="Gene3D" id="3.40.630.30">
    <property type="match status" value="1"/>
</dbReference>
<dbReference type="PANTHER" id="PTHR43877">
    <property type="entry name" value="AMINOALKYLPHOSPHONATE N-ACETYLTRANSFERASE-RELATED-RELATED"/>
    <property type="match status" value="1"/>
</dbReference>
<dbReference type="PROSITE" id="PS51186">
    <property type="entry name" value="GNAT"/>
    <property type="match status" value="1"/>
</dbReference>
<feature type="domain" description="N-acetyltransferase" evidence="3">
    <location>
        <begin position="5"/>
        <end position="161"/>
    </location>
</feature>
<comment type="caution">
    <text evidence="4">The sequence shown here is derived from an EMBL/GenBank/DDBJ whole genome shotgun (WGS) entry which is preliminary data.</text>
</comment>
<dbReference type="PANTHER" id="PTHR43877:SF2">
    <property type="entry name" value="AMINOALKYLPHOSPHONATE N-ACETYLTRANSFERASE-RELATED"/>
    <property type="match status" value="1"/>
</dbReference>
<dbReference type="Proteomes" id="UP001596306">
    <property type="component" value="Unassembled WGS sequence"/>
</dbReference>
<evidence type="ECO:0000256" key="2">
    <source>
        <dbReference type="ARBA" id="ARBA00023315"/>
    </source>
</evidence>
<dbReference type="SUPFAM" id="SSF55729">
    <property type="entry name" value="Acyl-CoA N-acyltransferases (Nat)"/>
    <property type="match status" value="1"/>
</dbReference>
<dbReference type="InterPro" id="IPR016181">
    <property type="entry name" value="Acyl_CoA_acyltransferase"/>
</dbReference>
<organism evidence="4 5">
    <name type="scientific">Luethyella okanaganae</name>
    <dbReference type="NCBI Taxonomy" id="69372"/>
    <lineage>
        <taxon>Bacteria</taxon>
        <taxon>Bacillati</taxon>
        <taxon>Actinomycetota</taxon>
        <taxon>Actinomycetes</taxon>
        <taxon>Micrococcales</taxon>
        <taxon>Microbacteriaceae</taxon>
        <taxon>Luethyella</taxon>
    </lineage>
</organism>
<dbReference type="GO" id="GO:0016746">
    <property type="term" value="F:acyltransferase activity"/>
    <property type="evidence" value="ECO:0007669"/>
    <property type="project" value="UniProtKB-KW"/>
</dbReference>
<keyword evidence="2 4" id="KW-0012">Acyltransferase</keyword>
<dbReference type="CDD" id="cd04301">
    <property type="entry name" value="NAT_SF"/>
    <property type="match status" value="1"/>
</dbReference>